<sequence>MKNNIITVLCLFQLLLSSQVFAGRDVTQLHLKPGDKNWSIGAGLRTGTFPYIGEDQYQDFLPLIIYNGDQFFIDGTRTGFHLINNDDWLVSTFAAYRFAGFNEENSELLDGMERDDAVDGRIAASYKTRYGNVTLDMGHDISNTHKGWDSQLRWSKRFNYYNLLIRPWLGVSYENQALTNYYFGVLKDEAEIDRPSYTTASAFEWQYGLDFSYHFAKHHYVGLNFQYSELDKTKINSPVIADKGQFETFLTYRYEFNDYQYDQSHNSSLLKGLTEGEWYWRLAQGKFTTTKFNELMRFKNMFDPEEKHTGLASVFVGKKIADKFLGLPVESYVTLGYARHFEKGYQANFNEYVLGFKAYFTGFPWSHIVKTRVGIGEGVSYAGSVPIVEQENVDRKNRSASKFLNYLDWSWDFSLGDAIGNKSLKDCFLGWSVHHRSGIFSSADLFGNVSGGSNVNTIYLQCHGNNG</sequence>
<dbReference type="HOGENOM" id="CLU_643952_0_0_6"/>
<feature type="chain" id="PRO_5002027063" description="MipA/OmpV family protein" evidence="6">
    <location>
        <begin position="23"/>
        <end position="467"/>
    </location>
</feature>
<dbReference type="AlphaFoldDB" id="A0A0A7EJK2"/>
<organism evidence="7 8">
    <name type="scientific">Pseudoalteromonas piratica</name>
    <dbReference type="NCBI Taxonomy" id="1348114"/>
    <lineage>
        <taxon>Bacteria</taxon>
        <taxon>Pseudomonadati</taxon>
        <taxon>Pseudomonadota</taxon>
        <taxon>Gammaproteobacteria</taxon>
        <taxon>Alteromonadales</taxon>
        <taxon>Pseudoalteromonadaceae</taxon>
        <taxon>Pseudoalteromonas</taxon>
    </lineage>
</organism>
<keyword evidence="8" id="KW-1185">Reference proteome</keyword>
<dbReference type="eggNOG" id="COG3713">
    <property type="taxonomic scope" value="Bacteria"/>
</dbReference>
<evidence type="ECO:0000256" key="3">
    <source>
        <dbReference type="ARBA" id="ARBA00022729"/>
    </source>
</evidence>
<keyword evidence="3 6" id="KW-0732">Signal</keyword>
<comment type="similarity">
    <text evidence="2">Belongs to the MipA/OmpV family.</text>
</comment>
<keyword evidence="5" id="KW-0998">Cell outer membrane</keyword>
<dbReference type="Proteomes" id="UP000030341">
    <property type="component" value="Chromosome 2"/>
</dbReference>
<evidence type="ECO:0000256" key="1">
    <source>
        <dbReference type="ARBA" id="ARBA00004442"/>
    </source>
</evidence>
<reference evidence="7 8" key="1">
    <citation type="submission" date="2014-11" db="EMBL/GenBank/DDBJ databases">
        <title>Complete Genome Sequence of Pseudoalteromonas sp. Strain OCN003 Isolated from Kaneohe Bay, Oahu, Hawaii.</title>
        <authorList>
            <person name="Beurmann S."/>
            <person name="Videau P."/>
            <person name="Ushijima B."/>
            <person name="Smith A.M."/>
            <person name="Aeby G.S."/>
            <person name="Callahan S.M."/>
            <person name="Belcaid M."/>
        </authorList>
    </citation>
    <scope>NUCLEOTIDE SEQUENCE [LARGE SCALE GENOMIC DNA]</scope>
    <source>
        <strain evidence="7 8">OCN003</strain>
    </source>
</reference>
<dbReference type="PANTHER" id="PTHR38776">
    <property type="entry name" value="MLTA-INTERACTING PROTEIN-RELATED"/>
    <property type="match status" value="1"/>
</dbReference>
<evidence type="ECO:0008006" key="9">
    <source>
        <dbReference type="Google" id="ProtNLM"/>
    </source>
</evidence>
<feature type="signal peptide" evidence="6">
    <location>
        <begin position="1"/>
        <end position="22"/>
    </location>
</feature>
<evidence type="ECO:0000313" key="8">
    <source>
        <dbReference type="Proteomes" id="UP000030341"/>
    </source>
</evidence>
<dbReference type="GO" id="GO:0009279">
    <property type="term" value="C:cell outer membrane"/>
    <property type="evidence" value="ECO:0007669"/>
    <property type="project" value="UniProtKB-SubCell"/>
</dbReference>
<evidence type="ECO:0000256" key="4">
    <source>
        <dbReference type="ARBA" id="ARBA00023136"/>
    </source>
</evidence>
<comment type="subcellular location">
    <subcellularLocation>
        <location evidence="1">Cell outer membrane</location>
    </subcellularLocation>
</comment>
<dbReference type="EMBL" id="CP009889">
    <property type="protein sequence ID" value="AIY66875.1"/>
    <property type="molecule type" value="Genomic_DNA"/>
</dbReference>
<protein>
    <recommendedName>
        <fullName evidence="9">MipA/OmpV family protein</fullName>
    </recommendedName>
</protein>
<dbReference type="PANTHER" id="PTHR38776:SF1">
    <property type="entry name" value="MLTA-INTERACTING PROTEIN-RELATED"/>
    <property type="match status" value="1"/>
</dbReference>
<dbReference type="Pfam" id="PF06629">
    <property type="entry name" value="MipA"/>
    <property type="match status" value="1"/>
</dbReference>
<dbReference type="RefSeq" id="WP_040135463.1">
    <property type="nucleotide sequence ID" value="NZ_CP009889.1"/>
</dbReference>
<evidence type="ECO:0000256" key="6">
    <source>
        <dbReference type="SAM" id="SignalP"/>
    </source>
</evidence>
<evidence type="ECO:0000256" key="2">
    <source>
        <dbReference type="ARBA" id="ARBA00005722"/>
    </source>
</evidence>
<gene>
    <name evidence="7" type="ORF">OM33_17415</name>
</gene>
<name>A0A0A7EJK2_9GAMM</name>
<dbReference type="InterPro" id="IPR010583">
    <property type="entry name" value="MipA"/>
</dbReference>
<proteinExistence type="inferred from homology"/>
<dbReference type="OrthoDB" id="8562138at2"/>
<evidence type="ECO:0000313" key="7">
    <source>
        <dbReference type="EMBL" id="AIY66875.1"/>
    </source>
</evidence>
<evidence type="ECO:0000256" key="5">
    <source>
        <dbReference type="ARBA" id="ARBA00023237"/>
    </source>
</evidence>
<accession>A0A0A7EJK2</accession>
<dbReference type="KEGG" id="pseo:OM33_17415"/>
<keyword evidence="4" id="KW-0472">Membrane</keyword>